<dbReference type="InterPro" id="IPR055408">
    <property type="entry name" value="HEAT_MROH2B-like"/>
</dbReference>
<dbReference type="PANTHER" id="PTHR23120:SF0">
    <property type="entry name" value="MAESTRO HEAT-LIKE REPEAT FAMILY MEMBER 1"/>
    <property type="match status" value="1"/>
</dbReference>
<protein>
    <submittedName>
        <fullName evidence="6">CSON014643 protein</fullName>
    </submittedName>
</protein>
<dbReference type="GO" id="GO:0005737">
    <property type="term" value="C:cytoplasm"/>
    <property type="evidence" value="ECO:0007669"/>
    <property type="project" value="TreeGrafter"/>
</dbReference>
<sequence>MSDVQEKNEKNKKIDGKLAAIIESLLESFKSDKDEGVKTTVEASLIRIADKRPNELLSILCDYKTNNHQKLDVNLNACILRITQFIVDSHIFDLELATLDRCIELIITDLTKYETLNEPIQCTAQEILVGIGKVHCEQIMKALQGQFTPTAAPHYMILNTIGTLATKNIQGIILFIKPCIDALLPTLSTVRQDHAKQAHAYIVGQFCEAVDEYQGNLDKEKECDDSSKYEISAEVGVAYDVFIQNWLPARNAKVSADILTSLALMFPLLQHDRVQEQSTKIIGFILNLYRRSIDRLSITQFLSSVIKTCMTQDRQLLEPVSNTLIISLFDLVCVNPDFERPSIMKGHYEVLRCFDLLSDVYGKEIVNILLMQLRNNNESERIKSVLVVTHLCRTAEKIITERGAEFLEILKQMITFEKSLKMKMVLLKIIVAFTEKRLIQDVEFVRFILKHCCIQAKINLEHGSHEEYLDFVKACSNSLHILCSTIGTIDDLLKQELLQAYLQLEYTDVCSLLAKCLSNLFMKCADIKMEENSDTESEEVVIVSPIPSPESIFVRSLALLGDFSNVQRIQNVLAFMKNFCINLNKCLVPLWNEKIPEIQVTLQTKDEALFYGYVYQFIILTIKDIDEQKFAELLVNKMADQLQLYMPVNQMLHEHKIPNMKKERDILLRIIGLCLCHVTDTPTVEAKLELIIGSVRIEQLEKYEGNAEYESKFTSAAKAIGLISKAHFDIVQKKFELIISADAVKKSSSIFSGLNFMKDNSKEIEIYKLRVLIIEAWGFVVENAPQVAVLKNSDSAIYEYLCRHLELSKDLFMKRMILSTLLSIIKLHLTSQDEFQFKHKHELLDLILKVPDGNNFDHLPLFPLILKLATNLIQIQLEEDETEEQVDREGDLLQIVCLHFFNAAQTLKSKFDSQEEDDQNSFVAKHLNLALPELNNLIRVTLELNPSPARLDDIQTVLDPYVRDRNSEARICACHVTNAALEVYMKTVKMGCEAPSKFNQTGAMLGRIVPRCIDSNATVRQAAVEILKRILEIACMYETLTIPDAQDSWVQELNQIKDDIITDDPKEIYRIAGDVAAIIATRLTNLQFVQFSKTLMYCIKDPEVSSGIGASMVLKFFMQLKGSEMFHAIPDLIKDGFFVIRYCENLRAKNGVIKSIVALTKHHPKLVCNEILAQPLPYEENIVEYWKLISYDSELAGTVIDNFLSILTSTCLYEPSDVASRDEKQSRSVTVQPFAIICAFNVMFKSDQIKTELKLRFSDLFCAMLTTVATYTNLDPPVNVAKPLTDAKSSVKSKSKYGYVPNRDLAKMVPCQIVLDTFKTLLDSLEMEQVSNALSICPTLALSTDLKNFIEILTPLAIGLVNQLEVNSAEMKQIVTVLSKYVPSPYDGQRIAAVGLYSQLVSLKPCGDISSVIILHLSSSLNDPNALVRGLCILGLGHVGTLTQHDIEKYSETSLTALLKGIDDFNSDCLINIPLESMRGLSKILQTLPANKLENFQVSLAIRIKPFFENQANDVREAAILLFGDLCLRTSLHSDHQNISEALKEQLLSNLFPFILHLSESESLIVRACKITINNMFRLIDAPKIYEMVQKFVTEYNNLNYDSFIHDFVRLVGDELHDSVSTFIDACLPFLKSIWPEIRGNVPIIIGILHHYNSSGSTNKNQNADHLAQKISVLLKDDNTKVRVKASEAIGYIYGDI</sequence>
<feature type="domain" description="MROH2B-like HEAT-repeats" evidence="3">
    <location>
        <begin position="269"/>
        <end position="859"/>
    </location>
</feature>
<dbReference type="InterPro" id="IPR011989">
    <property type="entry name" value="ARM-like"/>
</dbReference>
<proteinExistence type="predicted"/>
<evidence type="ECO:0000259" key="2">
    <source>
        <dbReference type="Pfam" id="PF21047"/>
    </source>
</evidence>
<dbReference type="Pfam" id="PF23227">
    <property type="entry name" value="HEAT_MROH2B_C"/>
    <property type="match status" value="1"/>
</dbReference>
<dbReference type="InterPro" id="IPR045206">
    <property type="entry name" value="Maestro_heat-like_prot"/>
</dbReference>
<dbReference type="Pfam" id="PF23210">
    <property type="entry name" value="HEAT_Maestro_2"/>
    <property type="match status" value="1"/>
</dbReference>
<feature type="domain" description="Maestro-like HEAT-repeats" evidence="2">
    <location>
        <begin position="973"/>
        <end position="1199"/>
    </location>
</feature>
<dbReference type="InterPro" id="IPR048465">
    <property type="entry name" value="Maestro-like_HEAT"/>
</dbReference>
<dbReference type="InterPro" id="IPR016024">
    <property type="entry name" value="ARM-type_fold"/>
</dbReference>
<feature type="domain" description="Maestro/Maestro-like HEAT-repeats" evidence="5">
    <location>
        <begin position="1414"/>
        <end position="1693"/>
    </location>
</feature>
<name>A0A336MNJ8_CULSO</name>
<dbReference type="Gene3D" id="1.25.10.10">
    <property type="entry name" value="Leucine-rich Repeat Variant"/>
    <property type="match status" value="1"/>
</dbReference>
<evidence type="ECO:0000256" key="1">
    <source>
        <dbReference type="ARBA" id="ARBA00022737"/>
    </source>
</evidence>
<dbReference type="VEuPathDB" id="VectorBase:CSON014643"/>
<dbReference type="EMBL" id="UFQT01000842">
    <property type="protein sequence ID" value="SSX27558.1"/>
    <property type="molecule type" value="Genomic_DNA"/>
</dbReference>
<reference evidence="6" key="1">
    <citation type="submission" date="2018-07" db="EMBL/GenBank/DDBJ databases">
        <authorList>
            <person name="Quirk P.G."/>
            <person name="Krulwich T.A."/>
        </authorList>
    </citation>
    <scope>NUCLEOTIDE SEQUENCE</scope>
</reference>
<feature type="domain" description="MROH2B-like N-terminal HEAT-repeats" evidence="4">
    <location>
        <begin position="45"/>
        <end position="266"/>
    </location>
</feature>
<dbReference type="SUPFAM" id="SSF48371">
    <property type="entry name" value="ARM repeat"/>
    <property type="match status" value="2"/>
</dbReference>
<evidence type="ECO:0000259" key="4">
    <source>
        <dbReference type="Pfam" id="PF23221"/>
    </source>
</evidence>
<evidence type="ECO:0000259" key="5">
    <source>
        <dbReference type="Pfam" id="PF23227"/>
    </source>
</evidence>
<evidence type="ECO:0000313" key="6">
    <source>
        <dbReference type="EMBL" id="SSX27558.1"/>
    </source>
</evidence>
<gene>
    <name evidence="6" type="primary">CSON014643</name>
</gene>
<keyword evidence="1" id="KW-0677">Repeat</keyword>
<dbReference type="Pfam" id="PF23221">
    <property type="entry name" value="HEAT_MROH2B_1st"/>
    <property type="match status" value="1"/>
</dbReference>
<organism evidence="6">
    <name type="scientific">Culicoides sonorensis</name>
    <name type="common">Biting midge</name>
    <dbReference type="NCBI Taxonomy" id="179676"/>
    <lineage>
        <taxon>Eukaryota</taxon>
        <taxon>Metazoa</taxon>
        <taxon>Ecdysozoa</taxon>
        <taxon>Arthropoda</taxon>
        <taxon>Hexapoda</taxon>
        <taxon>Insecta</taxon>
        <taxon>Pterygota</taxon>
        <taxon>Neoptera</taxon>
        <taxon>Endopterygota</taxon>
        <taxon>Diptera</taxon>
        <taxon>Nematocera</taxon>
        <taxon>Chironomoidea</taxon>
        <taxon>Ceratopogonidae</taxon>
        <taxon>Ceratopogoninae</taxon>
        <taxon>Culicoides</taxon>
        <taxon>Monoculicoides</taxon>
    </lineage>
</organism>
<dbReference type="Pfam" id="PF21047">
    <property type="entry name" value="HEAT_Maestro"/>
    <property type="match status" value="1"/>
</dbReference>
<dbReference type="InterPro" id="IPR055406">
    <property type="entry name" value="HEAT_Maestro"/>
</dbReference>
<dbReference type="PANTHER" id="PTHR23120">
    <property type="entry name" value="MAESTRO-RELATED HEAT DOMAIN-CONTAINING"/>
    <property type="match status" value="1"/>
</dbReference>
<accession>A0A336MNJ8</accession>
<dbReference type="OMA" id="EVYIKAM"/>
<evidence type="ECO:0000259" key="3">
    <source>
        <dbReference type="Pfam" id="PF23210"/>
    </source>
</evidence>
<dbReference type="InterPro" id="IPR056282">
    <property type="entry name" value="MROH2B-like_N_HEAT"/>
</dbReference>